<dbReference type="InterPro" id="IPR036571">
    <property type="entry name" value="MECDP_synthase_sf"/>
</dbReference>
<dbReference type="GO" id="GO:0008685">
    <property type="term" value="F:2-C-methyl-D-erythritol 2,4-cyclodiphosphate synthase activity"/>
    <property type="evidence" value="ECO:0007669"/>
    <property type="project" value="UniProtKB-UniRule"/>
</dbReference>
<proteinExistence type="inferred from homology"/>
<dbReference type="Proteomes" id="UP000285376">
    <property type="component" value="Unassembled WGS sequence"/>
</dbReference>
<comment type="pathway">
    <text evidence="2 8">Isoprenoid biosynthesis; isopentenyl diphosphate biosynthesis via DXP pathway; isopentenyl diphosphate from 1-deoxy-D-xylulose 5-phosphate: step 4/6.</text>
</comment>
<evidence type="ECO:0000256" key="9">
    <source>
        <dbReference type="RuleBase" id="RU004395"/>
    </source>
</evidence>
<comment type="catalytic activity">
    <reaction evidence="1 8 9">
        <text>4-CDP-2-C-methyl-D-erythritol 2-phosphate = 2-C-methyl-D-erythritol 2,4-cyclic diphosphate + CMP</text>
        <dbReference type="Rhea" id="RHEA:23864"/>
        <dbReference type="ChEBI" id="CHEBI:57919"/>
        <dbReference type="ChEBI" id="CHEBI:58483"/>
        <dbReference type="ChEBI" id="CHEBI:60377"/>
        <dbReference type="EC" id="4.6.1.12"/>
    </reaction>
</comment>
<dbReference type="Gene3D" id="3.30.1330.50">
    <property type="entry name" value="2-C-methyl-D-erythritol 2,4-cyclodiphosphate synthase"/>
    <property type="match status" value="1"/>
</dbReference>
<comment type="cofactor">
    <cofactor evidence="8">
        <name>a divalent metal cation</name>
        <dbReference type="ChEBI" id="CHEBI:60240"/>
    </cofactor>
    <text evidence="8">Binds 1 divalent metal cation per subunit.</text>
</comment>
<feature type="binding site" evidence="8">
    <location>
        <begin position="76"/>
        <end position="78"/>
    </location>
    <ligand>
        <name>4-CDP-2-C-methyl-D-erythritol 2-phosphate</name>
        <dbReference type="ChEBI" id="CHEBI:57919"/>
    </ligand>
</feature>
<evidence type="ECO:0000256" key="3">
    <source>
        <dbReference type="ARBA" id="ARBA00008480"/>
    </source>
</evidence>
<evidence type="ECO:0000256" key="2">
    <source>
        <dbReference type="ARBA" id="ARBA00004709"/>
    </source>
</evidence>
<dbReference type="UniPathway" id="UPA00056">
    <property type="reaction ID" value="UER00095"/>
</dbReference>
<feature type="binding site" evidence="8">
    <location>
        <begin position="27"/>
        <end position="29"/>
    </location>
    <ligand>
        <name>4-CDP-2-C-methyl-D-erythritol 2-phosphate</name>
        <dbReference type="ChEBI" id="CHEBI:57919"/>
    </ligand>
</feature>
<reference evidence="12 13" key="1">
    <citation type="submission" date="2018-08" db="EMBL/GenBank/DDBJ databases">
        <title>Whole genome sequence analysis of Dermacoccus abyssi bacteria isolated from Deep Mariana trench Micromonospora spp reveals genes involved in the environmental adaptation and production of secondary metabolites.</title>
        <authorList>
            <person name="Abdel-Mageed W.M."/>
            <person name="Lehri B."/>
            <person name="Nouioui I."/>
            <person name="Goodfellow I."/>
            <person name="Jaspars M."/>
            <person name="Karlyshev A."/>
        </authorList>
    </citation>
    <scope>NUCLEOTIDE SEQUENCE [LARGE SCALE GENOMIC DNA]</scope>
    <source>
        <strain evidence="12 13">MT1.1</strain>
    </source>
</reference>
<comment type="caution">
    <text evidence="12">The sequence shown here is derived from an EMBL/GenBank/DDBJ whole genome shotgun (WGS) entry which is preliminary data.</text>
</comment>
<evidence type="ECO:0000259" key="11">
    <source>
        <dbReference type="Pfam" id="PF02542"/>
    </source>
</evidence>
<comment type="subunit">
    <text evidence="8">Homotrimer.</text>
</comment>
<keyword evidence="6 8" id="KW-0414">Isoprene biosynthesis</keyword>
<evidence type="ECO:0000256" key="8">
    <source>
        <dbReference type="HAMAP-Rule" id="MF_00107"/>
    </source>
</evidence>
<feature type="binding site" evidence="8">
    <location>
        <position position="160"/>
    </location>
    <ligand>
        <name>4-CDP-2-C-methyl-D-erythritol 2-phosphate</name>
        <dbReference type="ChEBI" id="CHEBI:57919"/>
    </ligand>
</feature>
<dbReference type="PANTHER" id="PTHR43181">
    <property type="entry name" value="2-C-METHYL-D-ERYTHRITOL 2,4-CYCLODIPHOSPHATE SYNTHASE, CHLOROPLASTIC"/>
    <property type="match status" value="1"/>
</dbReference>
<dbReference type="RefSeq" id="WP_118913462.1">
    <property type="nucleotide sequence ID" value="NZ_CBCRVH010000009.1"/>
</dbReference>
<dbReference type="CDD" id="cd00554">
    <property type="entry name" value="MECDP_synthase"/>
    <property type="match status" value="1"/>
</dbReference>
<evidence type="ECO:0000256" key="10">
    <source>
        <dbReference type="SAM" id="MobiDB-lite"/>
    </source>
</evidence>
<feature type="region of interest" description="Disordered" evidence="10">
    <location>
        <begin position="1"/>
        <end position="25"/>
    </location>
</feature>
<gene>
    <name evidence="8" type="primary">ispF</name>
    <name evidence="12" type="ORF">D1832_08420</name>
</gene>
<feature type="binding site" evidence="8">
    <location>
        <begin position="54"/>
        <end position="55"/>
    </location>
    <ligand>
        <name>4-CDP-2-C-methyl-D-erythritol 2-phosphate</name>
        <dbReference type="ChEBI" id="CHEBI:57919"/>
    </ligand>
</feature>
<accession>A0A417Z5G0</accession>
<protein>
    <recommendedName>
        <fullName evidence="4 8">2-C-methyl-D-erythritol 2,4-cyclodiphosphate synthase</fullName>
        <shortName evidence="8">MECDP-synthase</shortName>
        <shortName evidence="8">MECPP-synthase</shortName>
        <shortName evidence="8">MECPS</shortName>
        <ecNumber evidence="4 8">4.6.1.12</ecNumber>
    </recommendedName>
</protein>
<feature type="compositionally biased region" description="Polar residues" evidence="10">
    <location>
        <begin position="1"/>
        <end position="20"/>
    </location>
</feature>
<dbReference type="NCBIfam" id="TIGR00151">
    <property type="entry name" value="ispF"/>
    <property type="match status" value="1"/>
</dbReference>
<dbReference type="AlphaFoldDB" id="A0A417Z5G0"/>
<dbReference type="EC" id="4.6.1.12" evidence="4 8"/>
<evidence type="ECO:0000313" key="12">
    <source>
        <dbReference type="EMBL" id="RHW45715.1"/>
    </source>
</evidence>
<dbReference type="GO" id="GO:0046872">
    <property type="term" value="F:metal ion binding"/>
    <property type="evidence" value="ECO:0007669"/>
    <property type="project" value="UniProtKB-KW"/>
</dbReference>
<organism evidence="12 13">
    <name type="scientific">Dermacoccus abyssi</name>
    <dbReference type="NCBI Taxonomy" id="322596"/>
    <lineage>
        <taxon>Bacteria</taxon>
        <taxon>Bacillati</taxon>
        <taxon>Actinomycetota</taxon>
        <taxon>Actinomycetes</taxon>
        <taxon>Micrococcales</taxon>
        <taxon>Dermacoccaceae</taxon>
        <taxon>Dermacoccus</taxon>
    </lineage>
</organism>
<feature type="binding site" evidence="8">
    <location>
        <begin position="150"/>
        <end position="153"/>
    </location>
    <ligand>
        <name>4-CDP-2-C-methyl-D-erythritol 2-phosphate</name>
        <dbReference type="ChEBI" id="CHEBI:57919"/>
    </ligand>
</feature>
<dbReference type="EMBL" id="QWLM01000008">
    <property type="protein sequence ID" value="RHW45715.1"/>
    <property type="molecule type" value="Genomic_DNA"/>
</dbReference>
<evidence type="ECO:0000256" key="7">
    <source>
        <dbReference type="ARBA" id="ARBA00023239"/>
    </source>
</evidence>
<dbReference type="PROSITE" id="PS01350">
    <property type="entry name" value="ISPF"/>
    <property type="match status" value="1"/>
</dbReference>
<dbReference type="HAMAP" id="MF_00107">
    <property type="entry name" value="IspF"/>
    <property type="match status" value="1"/>
</dbReference>
<evidence type="ECO:0000313" key="13">
    <source>
        <dbReference type="Proteomes" id="UP000285376"/>
    </source>
</evidence>
<dbReference type="PANTHER" id="PTHR43181:SF1">
    <property type="entry name" value="2-C-METHYL-D-ERYTHRITOL 2,4-CYCLODIPHOSPHATE SYNTHASE, CHLOROPLASTIC"/>
    <property type="match status" value="1"/>
</dbReference>
<evidence type="ECO:0000256" key="6">
    <source>
        <dbReference type="ARBA" id="ARBA00023229"/>
    </source>
</evidence>
<name>A0A417Z5G0_9MICO</name>
<keyword evidence="7 8" id="KW-0456">Lyase</keyword>
<dbReference type="GO" id="GO:0016114">
    <property type="term" value="P:terpenoid biosynthetic process"/>
    <property type="evidence" value="ECO:0007669"/>
    <property type="project" value="InterPro"/>
</dbReference>
<dbReference type="SUPFAM" id="SSF69765">
    <property type="entry name" value="IpsF-like"/>
    <property type="match status" value="1"/>
</dbReference>
<comment type="caution">
    <text evidence="8">Lacks conserved residue(s) required for the propagation of feature annotation.</text>
</comment>
<feature type="binding site" evidence="8">
    <location>
        <position position="27"/>
    </location>
    <ligand>
        <name>a divalent metal cation</name>
        <dbReference type="ChEBI" id="CHEBI:60240"/>
    </ligand>
</feature>
<feature type="binding site" evidence="8">
    <location>
        <position position="29"/>
    </location>
    <ligand>
        <name>a divalent metal cation</name>
        <dbReference type="ChEBI" id="CHEBI:60240"/>
    </ligand>
</feature>
<feature type="site" description="Transition state stabilizer" evidence="8">
    <location>
        <position position="151"/>
    </location>
</feature>
<dbReference type="InterPro" id="IPR020555">
    <property type="entry name" value="MECDP_synthase_CS"/>
</dbReference>
<feature type="domain" description="2-C-methyl-D-erythritol 2,4-cyclodiphosphate synthase" evidence="11">
    <location>
        <begin position="21"/>
        <end position="172"/>
    </location>
</feature>
<evidence type="ECO:0000256" key="5">
    <source>
        <dbReference type="ARBA" id="ARBA00022723"/>
    </source>
</evidence>
<sequence length="176" mass="17686">MTHPVSSSGQPESPVSTSLPRTGIGVDIHPLADDERELALAGLTWPGERGIEGHSDGDVASHALCDALLSAAGLGDLGQHFGVDRPELAGARGVTLLAEAARLVREAGYEIGNVAVQIVGNRPKIGSRRDEAQAALSDALGGATVSVSGTTSDGLGLTGRGEGIAAIATALIVPRA</sequence>
<dbReference type="InterPro" id="IPR003526">
    <property type="entry name" value="MECDP_synthase"/>
</dbReference>
<dbReference type="Pfam" id="PF02542">
    <property type="entry name" value="YgbB"/>
    <property type="match status" value="1"/>
</dbReference>
<dbReference type="FunFam" id="3.30.1330.50:FF:000003">
    <property type="entry name" value="2-C-methyl-D-erythritol 2,4-cyclodiphosphate synthase"/>
    <property type="match status" value="1"/>
</dbReference>
<evidence type="ECO:0000256" key="4">
    <source>
        <dbReference type="ARBA" id="ARBA00012579"/>
    </source>
</evidence>
<keyword evidence="5 8" id="KW-0479">Metal-binding</keyword>
<dbReference type="GO" id="GO:0019288">
    <property type="term" value="P:isopentenyl diphosphate biosynthetic process, methylerythritol 4-phosphate pathway"/>
    <property type="evidence" value="ECO:0007669"/>
    <property type="project" value="UniProtKB-UniRule"/>
</dbReference>
<feature type="site" description="Transition state stabilizer" evidence="8">
    <location>
        <position position="54"/>
    </location>
</feature>
<feature type="binding site" evidence="8">
    <location>
        <position position="62"/>
    </location>
    <ligand>
        <name>a divalent metal cation</name>
        <dbReference type="ChEBI" id="CHEBI:60240"/>
    </ligand>
</feature>
<evidence type="ECO:0000256" key="1">
    <source>
        <dbReference type="ARBA" id="ARBA00000200"/>
    </source>
</evidence>
<comment type="function">
    <text evidence="8">Involved in the biosynthesis of isopentenyl diphosphate (IPP) and dimethylallyl diphosphate (DMAPP), two major building blocks of isoprenoid compounds. Catalyzes the conversion of 4-diphosphocytidyl-2-C-methyl-D-erythritol 2-phosphate (CDP-ME2P) to 2-C-methyl-D-erythritol 2,4-cyclodiphosphate (ME-CPP) with a corresponding release of cytidine 5-monophosphate (CMP).</text>
</comment>
<comment type="similarity">
    <text evidence="3 8 9">Belongs to the IspF family.</text>
</comment>